<evidence type="ECO:0000256" key="1">
    <source>
        <dbReference type="SAM" id="Phobius"/>
    </source>
</evidence>
<dbReference type="AlphaFoldDB" id="A0A561BGL0"/>
<keyword evidence="1 2" id="KW-0812">Transmembrane</keyword>
<feature type="transmembrane region" description="Helical" evidence="1">
    <location>
        <begin position="258"/>
        <end position="279"/>
    </location>
</feature>
<evidence type="ECO:0000313" key="2">
    <source>
        <dbReference type="EMBL" id="TWD78004.1"/>
    </source>
</evidence>
<dbReference type="PANTHER" id="PTHR34219:SF6">
    <property type="entry name" value="BLR3280 PROTEIN"/>
    <property type="match status" value="1"/>
</dbReference>
<protein>
    <submittedName>
        <fullName evidence="2">PepSY-associated transmembrane protein</fullName>
    </submittedName>
</protein>
<gene>
    <name evidence="2" type="ORF">FB547_10859</name>
</gene>
<organism evidence="2 3">
    <name type="scientific">Variovorax beijingensis</name>
    <dbReference type="NCBI Taxonomy" id="2496117"/>
    <lineage>
        <taxon>Bacteria</taxon>
        <taxon>Pseudomonadati</taxon>
        <taxon>Pseudomonadota</taxon>
        <taxon>Betaproteobacteria</taxon>
        <taxon>Burkholderiales</taxon>
        <taxon>Comamonadaceae</taxon>
        <taxon>Variovorax</taxon>
    </lineage>
</organism>
<comment type="caution">
    <text evidence="2">The sequence shown here is derived from an EMBL/GenBank/DDBJ whole genome shotgun (WGS) entry which is preliminary data.</text>
</comment>
<sequence length="520" mass="58244">MPKRSPWAAKLMKRALIFVHKWLGVVLALFFLMWFASGMVLHYVPFPNLSQVDRLEGLEPLRVEPGCCLTAEAIAQRAGIGLGAARLGMHADVPVWRILAGEAEGRAPVWRTFDAESGAPVAPLTAQQAALVAQAFSGRKAVDTEELERDQWTVPQGLDPYRPLVKVRLAGDDGLELYVSRGSAEVVRDTRRAERFWNWIGAVPHWIYPTVLRQFPQAWNQVVVWLSIPGVVLAATGLALGIWQIFLNRTRWIPYRKFWMRWHHIAGLVAAVFTLTWMFSGLMSMNPYGVFGPRSALPSEQARWFGAPSVAQLQPRDALAAHARSSPNADALELERVQFAGHTWYRVHTRVGQSVMRADAAAPAPVLHARFPEEEIARALGGIRGAGHVPVELRRIDAYDSAYYAQNAASSDVRDTRPLPVWRARWADGIDLYADPLSARVLLRIVPSGRWQRVLYQGMHSLDFEALRNRPLVRDGVVMMLSLLGLALCITSCVIGWRIFASKVRPRRMPKLDEPWSPSS</sequence>
<feature type="transmembrane region" description="Helical" evidence="1">
    <location>
        <begin position="222"/>
        <end position="246"/>
    </location>
</feature>
<keyword evidence="1" id="KW-1133">Transmembrane helix</keyword>
<accession>A0A561BGL0</accession>
<evidence type="ECO:0000313" key="3">
    <source>
        <dbReference type="Proteomes" id="UP000319722"/>
    </source>
</evidence>
<feature type="transmembrane region" description="Helical" evidence="1">
    <location>
        <begin position="477"/>
        <end position="501"/>
    </location>
</feature>
<keyword evidence="1" id="KW-0472">Membrane</keyword>
<dbReference type="Proteomes" id="UP000319722">
    <property type="component" value="Unassembled WGS sequence"/>
</dbReference>
<proteinExistence type="predicted"/>
<name>A0A561BGL0_9BURK</name>
<dbReference type="InterPro" id="IPR005625">
    <property type="entry name" value="PepSY-ass_TM"/>
</dbReference>
<dbReference type="Pfam" id="PF03929">
    <property type="entry name" value="PepSY_TM"/>
    <property type="match status" value="1"/>
</dbReference>
<dbReference type="PANTHER" id="PTHR34219">
    <property type="entry name" value="IRON-REGULATED INNER MEMBRANE PROTEIN-RELATED"/>
    <property type="match status" value="1"/>
</dbReference>
<dbReference type="EMBL" id="VIVL01000008">
    <property type="protein sequence ID" value="TWD78004.1"/>
    <property type="molecule type" value="Genomic_DNA"/>
</dbReference>
<reference evidence="2 3" key="1">
    <citation type="submission" date="2019-06" db="EMBL/GenBank/DDBJ databases">
        <title>Sorghum-associated microbial communities from plants grown in Nebraska, USA.</title>
        <authorList>
            <person name="Schachtman D."/>
        </authorList>
    </citation>
    <scope>NUCLEOTIDE SEQUENCE [LARGE SCALE GENOMIC DNA]</scope>
    <source>
        <strain evidence="2 3">T529</strain>
    </source>
</reference>